<proteinExistence type="predicted"/>
<reference evidence="1 2" key="1">
    <citation type="submission" date="2016-04" db="EMBL/GenBank/DDBJ databases">
        <title>Draft genome of Fonsecaea erecta CBS 125763.</title>
        <authorList>
            <person name="Weiss V.A."/>
            <person name="Vicente V.A."/>
            <person name="Raittz R.T."/>
            <person name="Moreno L.F."/>
            <person name="De Souza E.M."/>
            <person name="Pedrosa F.O."/>
            <person name="Steffens M.B."/>
            <person name="Faoro H."/>
            <person name="Tadra-Sfeir M.Z."/>
            <person name="Najafzadeh M.J."/>
            <person name="Felipe M.S."/>
            <person name="Teixeira M."/>
            <person name="Sun J."/>
            <person name="Xi L."/>
            <person name="Gomes R."/>
            <person name="De Azevedo C.M."/>
            <person name="Salgado C.G."/>
            <person name="Da Silva M.B."/>
            <person name="Nascimento M.F."/>
            <person name="Queiroz-Telles F."/>
            <person name="Attili D.S."/>
            <person name="Gorbushina A."/>
        </authorList>
    </citation>
    <scope>NUCLEOTIDE SEQUENCE [LARGE SCALE GENOMIC DNA]</scope>
    <source>
        <strain evidence="1 2">CBS 125763</strain>
    </source>
</reference>
<dbReference type="EMBL" id="LVYI01000029">
    <property type="protein sequence ID" value="OAP53749.1"/>
    <property type="molecule type" value="Genomic_DNA"/>
</dbReference>
<sequence length="63" mass="6976">MAHLPFSFYGPTYDPDFMPGSFNLPADIEVGDYVEIVDVGAYGSTLRSSFNGFDTFETIILTE</sequence>
<gene>
    <name evidence="1" type="ORF">AYL99_12073</name>
</gene>
<evidence type="ECO:0000313" key="2">
    <source>
        <dbReference type="Proteomes" id="UP000078343"/>
    </source>
</evidence>
<protein>
    <recommendedName>
        <fullName evidence="3">Orn/DAP/Arg decarboxylase 2 C-terminal domain-containing protein</fullName>
    </recommendedName>
</protein>
<organism evidence="1 2">
    <name type="scientific">Fonsecaea erecta</name>
    <dbReference type="NCBI Taxonomy" id="1367422"/>
    <lineage>
        <taxon>Eukaryota</taxon>
        <taxon>Fungi</taxon>
        <taxon>Dikarya</taxon>
        <taxon>Ascomycota</taxon>
        <taxon>Pezizomycotina</taxon>
        <taxon>Eurotiomycetes</taxon>
        <taxon>Chaetothyriomycetidae</taxon>
        <taxon>Chaetothyriales</taxon>
        <taxon>Herpotrichiellaceae</taxon>
        <taxon>Fonsecaea</taxon>
    </lineage>
</organism>
<evidence type="ECO:0008006" key="3">
    <source>
        <dbReference type="Google" id="ProtNLM"/>
    </source>
</evidence>
<dbReference type="GO" id="GO:0003824">
    <property type="term" value="F:catalytic activity"/>
    <property type="evidence" value="ECO:0007669"/>
    <property type="project" value="InterPro"/>
</dbReference>
<dbReference type="InterPro" id="IPR009006">
    <property type="entry name" value="Ala_racemase/Decarboxylase_C"/>
</dbReference>
<evidence type="ECO:0000313" key="1">
    <source>
        <dbReference type="EMBL" id="OAP53749.1"/>
    </source>
</evidence>
<dbReference type="Proteomes" id="UP000078343">
    <property type="component" value="Unassembled WGS sequence"/>
</dbReference>
<dbReference type="GeneID" id="30016239"/>
<dbReference type="SUPFAM" id="SSF50621">
    <property type="entry name" value="Alanine racemase C-terminal domain-like"/>
    <property type="match status" value="1"/>
</dbReference>
<comment type="caution">
    <text evidence="1">The sequence shown here is derived from an EMBL/GenBank/DDBJ whole genome shotgun (WGS) entry which is preliminary data.</text>
</comment>
<dbReference type="OrthoDB" id="10048508at2759"/>
<dbReference type="RefSeq" id="XP_018687116.1">
    <property type="nucleotide sequence ID" value="XM_018843555.1"/>
</dbReference>
<keyword evidence="2" id="KW-1185">Reference proteome</keyword>
<dbReference type="Gene3D" id="2.40.37.10">
    <property type="entry name" value="Lyase, Ornithine Decarboxylase, Chain A, domain 1"/>
    <property type="match status" value="1"/>
</dbReference>
<dbReference type="AlphaFoldDB" id="A0A178Z1S0"/>
<accession>A0A178Z1S0</accession>
<name>A0A178Z1S0_9EURO</name>